<dbReference type="EMBL" id="JAUHJS010000004">
    <property type="protein sequence ID" value="MDN4165877.1"/>
    <property type="molecule type" value="Genomic_DNA"/>
</dbReference>
<dbReference type="SUPFAM" id="SSF117281">
    <property type="entry name" value="Kelch motif"/>
    <property type="match status" value="1"/>
</dbReference>
<keyword evidence="1" id="KW-0880">Kelch repeat</keyword>
<protein>
    <submittedName>
        <fullName evidence="3">Uncharacterized protein</fullName>
    </submittedName>
</protein>
<evidence type="ECO:0000256" key="1">
    <source>
        <dbReference type="ARBA" id="ARBA00022441"/>
    </source>
</evidence>
<dbReference type="InterPro" id="IPR014756">
    <property type="entry name" value="Ig_E-set"/>
</dbReference>
<dbReference type="Gene3D" id="2.120.10.80">
    <property type="entry name" value="Kelch-type beta propeller"/>
    <property type="match status" value="1"/>
</dbReference>
<dbReference type="RefSeq" id="WP_320004408.1">
    <property type="nucleotide sequence ID" value="NZ_JAUHJS010000004.1"/>
</dbReference>
<dbReference type="InterPro" id="IPR013783">
    <property type="entry name" value="Ig-like_fold"/>
</dbReference>
<dbReference type="SUPFAM" id="SSF81296">
    <property type="entry name" value="E set domains"/>
    <property type="match status" value="1"/>
</dbReference>
<comment type="caution">
    <text evidence="3">The sequence shown here is derived from an EMBL/GenBank/DDBJ whole genome shotgun (WGS) entry which is preliminary data.</text>
</comment>
<reference evidence="3" key="1">
    <citation type="submission" date="2023-06" db="EMBL/GenBank/DDBJ databases">
        <title>Cytophagales bacterium Strain LB-30, isolated from soil.</title>
        <authorList>
            <person name="Liu B."/>
        </authorList>
    </citation>
    <scope>NUCLEOTIDE SEQUENCE</scope>
    <source>
        <strain evidence="3">LB-30</strain>
    </source>
</reference>
<dbReference type="Proteomes" id="UP001168552">
    <property type="component" value="Unassembled WGS sequence"/>
</dbReference>
<keyword evidence="4" id="KW-1185">Reference proteome</keyword>
<proteinExistence type="predicted"/>
<dbReference type="InterPro" id="IPR015915">
    <property type="entry name" value="Kelch-typ_b-propeller"/>
</dbReference>
<accession>A0ABT8F5Y4</accession>
<keyword evidence="2" id="KW-0677">Repeat</keyword>
<name>A0ABT8F5Y4_9BACT</name>
<gene>
    <name evidence="3" type="ORF">QWY31_10200</name>
</gene>
<dbReference type="PANTHER" id="PTHR45632:SF3">
    <property type="entry name" value="KELCH-LIKE PROTEIN 32"/>
    <property type="match status" value="1"/>
</dbReference>
<sequence>MAFLSCKEEERLQLPFSTVETLEISDITRNGAVFNAKIVSDDLNEIIEYGFIWSEEKNQTFDNCERIIIFSSPSENTYKIPVSSALTIGKPYFVRAFIKTSKNTVIGEDREFISQGGQAPSIYGFSSNSVAWLDTLDIIGKGFSYLPSNNALYFDSIRGQVIKASDTLIRVITPVIQANKAFIRVRSPQLWTISEKYVEIGYPKIVSIHPKEVTFEDTVVLKTQNMSHFGINDKVRIDGIETQIISFNQDSIVIKVPNEIKKQENEISLLYKLINIVTDQKITYKSPVIDSAYYEILNKDLVKVTVIGKHFNPILENNTLDGFAAIEGNSNRLSFEMYFDRLISNYYESQSIQRSYSLYTSTPSQLRTSFSFQVSWKSLWTKKGNFPGNVSDNQFSFSIDGKIYYASGDEKMNLWEYNPITDNWSMIGEFPGGPRYGAVTFVINNEAYIGLGALGYWNKVFYTDFYKYKPSNNSWIKLNDFPYEGRVYSVSTADATKGLITLGGTQSGDYYLEDTNESFEYNPINDSWSQQADSPIFSNYSCMFSDGVNIYLSVNGDFYKYNNQNWELILSTSYNVNQAFYIQEKLYIVAQTYDGGRIFELNLETSYQRLIANYGIYGNLIAPSSNKAYFIQNYNSINETWEYDPELPVY</sequence>
<evidence type="ECO:0000313" key="3">
    <source>
        <dbReference type="EMBL" id="MDN4165877.1"/>
    </source>
</evidence>
<organism evidence="3 4">
    <name type="scientific">Shiella aurantiaca</name>
    <dbReference type="NCBI Taxonomy" id="3058365"/>
    <lineage>
        <taxon>Bacteria</taxon>
        <taxon>Pseudomonadati</taxon>
        <taxon>Bacteroidota</taxon>
        <taxon>Cytophagia</taxon>
        <taxon>Cytophagales</taxon>
        <taxon>Shiellaceae</taxon>
        <taxon>Shiella</taxon>
    </lineage>
</organism>
<evidence type="ECO:0000313" key="4">
    <source>
        <dbReference type="Proteomes" id="UP001168552"/>
    </source>
</evidence>
<dbReference type="PANTHER" id="PTHR45632">
    <property type="entry name" value="LD33804P"/>
    <property type="match status" value="1"/>
</dbReference>
<dbReference type="Gene3D" id="2.60.40.10">
    <property type="entry name" value="Immunoglobulins"/>
    <property type="match status" value="2"/>
</dbReference>
<evidence type="ECO:0000256" key="2">
    <source>
        <dbReference type="ARBA" id="ARBA00022737"/>
    </source>
</evidence>